<dbReference type="Pfam" id="PF00931">
    <property type="entry name" value="NB-ARC"/>
    <property type="match status" value="1"/>
</dbReference>
<dbReference type="PRINTS" id="PR00364">
    <property type="entry name" value="DISEASERSIST"/>
</dbReference>
<dbReference type="Pfam" id="PF03704">
    <property type="entry name" value="BTAD"/>
    <property type="match status" value="1"/>
</dbReference>
<keyword evidence="5" id="KW-0804">Transcription</keyword>
<keyword evidence="10" id="KW-1185">Reference proteome</keyword>
<dbReference type="EMBL" id="JBHSKM010000046">
    <property type="protein sequence ID" value="MFC5220328.1"/>
    <property type="molecule type" value="Genomic_DNA"/>
</dbReference>
<dbReference type="InterPro" id="IPR002182">
    <property type="entry name" value="NB-ARC"/>
</dbReference>
<dbReference type="InterPro" id="IPR001867">
    <property type="entry name" value="OmpR/PhoB-type_DNA-bd"/>
</dbReference>
<dbReference type="SMART" id="SM00028">
    <property type="entry name" value="TPR"/>
    <property type="match status" value="5"/>
</dbReference>
<dbReference type="SUPFAM" id="SSF46894">
    <property type="entry name" value="C-terminal effector domain of the bipartite response regulators"/>
    <property type="match status" value="1"/>
</dbReference>
<dbReference type="Gene3D" id="1.25.40.10">
    <property type="entry name" value="Tetratricopeptide repeat domain"/>
    <property type="match status" value="3"/>
</dbReference>
<feature type="DNA-binding region" description="OmpR/PhoB-type" evidence="6">
    <location>
        <begin position="1"/>
        <end position="93"/>
    </location>
</feature>
<dbReference type="InterPro" id="IPR005158">
    <property type="entry name" value="BTAD"/>
</dbReference>
<proteinExistence type="inferred from homology"/>
<dbReference type="SUPFAM" id="SSF52540">
    <property type="entry name" value="P-loop containing nucleoside triphosphate hydrolases"/>
    <property type="match status" value="1"/>
</dbReference>
<dbReference type="Gene3D" id="1.10.10.10">
    <property type="entry name" value="Winged helix-like DNA-binding domain superfamily/Winged helix DNA-binding domain"/>
    <property type="match status" value="1"/>
</dbReference>
<feature type="region of interest" description="Disordered" evidence="7">
    <location>
        <begin position="248"/>
        <end position="269"/>
    </location>
</feature>
<gene>
    <name evidence="9" type="ORF">ACFPQ9_41620</name>
</gene>
<organism evidence="9 10">
    <name type="scientific">Streptomyces coerulescens</name>
    <dbReference type="NCBI Taxonomy" id="29304"/>
    <lineage>
        <taxon>Bacteria</taxon>
        <taxon>Bacillati</taxon>
        <taxon>Actinomycetota</taxon>
        <taxon>Actinomycetes</taxon>
        <taxon>Kitasatosporales</taxon>
        <taxon>Streptomycetaceae</taxon>
        <taxon>Streptomyces</taxon>
    </lineage>
</organism>
<comment type="caution">
    <text evidence="9">The sequence shown here is derived from an EMBL/GenBank/DDBJ whole genome shotgun (WGS) entry which is preliminary data.</text>
</comment>
<dbReference type="InterPro" id="IPR019734">
    <property type="entry name" value="TPR_rpt"/>
</dbReference>
<dbReference type="Proteomes" id="UP001596263">
    <property type="component" value="Unassembled WGS sequence"/>
</dbReference>
<evidence type="ECO:0000256" key="2">
    <source>
        <dbReference type="ARBA" id="ARBA00023012"/>
    </source>
</evidence>
<keyword evidence="4 6" id="KW-0238">DNA-binding</keyword>
<dbReference type="Gene3D" id="3.40.50.300">
    <property type="entry name" value="P-loop containing nucleotide triphosphate hydrolases"/>
    <property type="match status" value="1"/>
</dbReference>
<comment type="similarity">
    <text evidence="1">Belongs to the AfsR/DnrI/RedD regulatory family.</text>
</comment>
<protein>
    <submittedName>
        <fullName evidence="9">BTAD domain-containing putative transcriptional regulator</fullName>
    </submittedName>
</protein>
<evidence type="ECO:0000256" key="4">
    <source>
        <dbReference type="ARBA" id="ARBA00023125"/>
    </source>
</evidence>
<dbReference type="InterPro" id="IPR036388">
    <property type="entry name" value="WH-like_DNA-bd_sf"/>
</dbReference>
<reference evidence="10" key="1">
    <citation type="journal article" date="2019" name="Int. J. Syst. Evol. Microbiol.">
        <title>The Global Catalogue of Microorganisms (GCM) 10K type strain sequencing project: providing services to taxonomists for standard genome sequencing and annotation.</title>
        <authorList>
            <consortium name="The Broad Institute Genomics Platform"/>
            <consortium name="The Broad Institute Genome Sequencing Center for Infectious Disease"/>
            <person name="Wu L."/>
            <person name="Ma J."/>
        </authorList>
    </citation>
    <scope>NUCLEOTIDE SEQUENCE [LARGE SCALE GENOMIC DNA]</scope>
    <source>
        <strain evidence="10">KCTC 42586</strain>
    </source>
</reference>
<evidence type="ECO:0000256" key="7">
    <source>
        <dbReference type="SAM" id="MobiDB-lite"/>
    </source>
</evidence>
<evidence type="ECO:0000256" key="3">
    <source>
        <dbReference type="ARBA" id="ARBA00023015"/>
    </source>
</evidence>
<accession>A0ABW0CYX0</accession>
<dbReference type="SMART" id="SM01043">
    <property type="entry name" value="BTAD"/>
    <property type="match status" value="1"/>
</dbReference>
<dbReference type="Pfam" id="PF13424">
    <property type="entry name" value="TPR_12"/>
    <property type="match status" value="2"/>
</dbReference>
<keyword evidence="2" id="KW-0902">Two-component regulatory system</keyword>
<dbReference type="Pfam" id="PF00486">
    <property type="entry name" value="Trans_reg_C"/>
    <property type="match status" value="1"/>
</dbReference>
<evidence type="ECO:0000256" key="6">
    <source>
        <dbReference type="PROSITE-ProRule" id="PRU01091"/>
    </source>
</evidence>
<feature type="domain" description="OmpR/PhoB-type" evidence="8">
    <location>
        <begin position="1"/>
        <end position="93"/>
    </location>
</feature>
<dbReference type="InterPro" id="IPR016032">
    <property type="entry name" value="Sig_transdc_resp-reg_C-effctor"/>
</dbReference>
<evidence type="ECO:0000313" key="10">
    <source>
        <dbReference type="Proteomes" id="UP001596263"/>
    </source>
</evidence>
<dbReference type="InterPro" id="IPR027417">
    <property type="entry name" value="P-loop_NTPase"/>
</dbReference>
<dbReference type="CDD" id="cd15831">
    <property type="entry name" value="BTAD"/>
    <property type="match status" value="1"/>
</dbReference>
<evidence type="ECO:0000256" key="5">
    <source>
        <dbReference type="ARBA" id="ARBA00023163"/>
    </source>
</evidence>
<dbReference type="SMART" id="SM00862">
    <property type="entry name" value="Trans_reg_C"/>
    <property type="match status" value="1"/>
</dbReference>
<dbReference type="PROSITE" id="PS51755">
    <property type="entry name" value="OMPR_PHOB"/>
    <property type="match status" value="1"/>
</dbReference>
<dbReference type="InterPro" id="IPR051677">
    <property type="entry name" value="AfsR-DnrI-RedD_regulator"/>
</dbReference>
<sequence length="945" mass="102205">MGEHLRFAVLGPVRGWRGPDEVDLGPPKQRAVLATLLLGEGAQVSVQTLVDAVWGTESPGSALSSLRTYVYRLRQELGPPAILSAGDGYQIPTCPDSLDLTAFRHLVGRAEQARCDDDGKSAAGYLNDALAHWQGTALAGLRGEYVQAQRDRLERLRLSALEACFAVRLDLGEHTDIAGELAALVAEHPLDERFRELLMLALYRSGRQAEALMTYSEARSLLAEELGIDPGPELRTMYERILRADDALTAPPAPAHPPQQTPRPTTPAQLPVDLPAFAGRAAELTEVDMMLDGDDGIPAHVGVAVITGMAGVGKSTFAVHWAHRVAARFPDGQLYINLRGFDPSGLPVSPDQALRTVLESFGTEPTGLPQDSDALAACYRTHLAGRRLLLLLDNARDARQVRPLLPANPGCMVIVTSRNRLSSLIATDGARPVHLDALSIAEGRDVLARRLGADRAAAEPAAVDEIIEHCARLPLALSIVAARALTRSAFPLATLAAQLAQDQSRLTTLSDRDAAADVRAVFSWSYHALTPAAARLFRLMALHPGPDTSLAAAASLAGLTVPHTHQLLTELTEAHLVDEPVPGRYALHDLLRAYADELTHATDPPDERHATRLRVLDHYLHSAHRAGRAYSPDRNAIALPAASCGVQAEDFPAGPERTGSAAGWLDTEQAVLMAAIRTAAAHGCDRHTWQLAWAIGHHLDRRAHWHDLEATQHLAMEAAMRLEDPSAQAHVHQNLARAATCLGRVVQARTHMERAVELFTAAGEITACADAHRQLSWVAEQQGDLEAALSHAEQSLARHRAADEPGPRIAAALNAVGWCHILLGHHQQALAHCQEALAIPEVHRRPYLAADIWDSIGLAQHHLGRHLDAVAGYEQALALYREVGVAQAEADTLRRLGDTHLASGRVEQARSAWTQALAVLERLDHADRHAVRVQLDTLVTNPPRR</sequence>
<dbReference type="SUPFAM" id="SSF48452">
    <property type="entry name" value="TPR-like"/>
    <property type="match status" value="2"/>
</dbReference>
<dbReference type="PANTHER" id="PTHR35807">
    <property type="entry name" value="TRANSCRIPTIONAL REGULATOR REDD-RELATED"/>
    <property type="match status" value="1"/>
</dbReference>
<evidence type="ECO:0000259" key="8">
    <source>
        <dbReference type="PROSITE" id="PS51755"/>
    </source>
</evidence>
<name>A0ABW0CYX0_STRCD</name>
<evidence type="ECO:0000256" key="1">
    <source>
        <dbReference type="ARBA" id="ARBA00005820"/>
    </source>
</evidence>
<dbReference type="RefSeq" id="WP_380864950.1">
    <property type="nucleotide sequence ID" value="NZ_JBHSKM010000046.1"/>
</dbReference>
<dbReference type="InterPro" id="IPR011990">
    <property type="entry name" value="TPR-like_helical_dom_sf"/>
</dbReference>
<feature type="compositionally biased region" description="Pro residues" evidence="7">
    <location>
        <begin position="251"/>
        <end position="265"/>
    </location>
</feature>
<keyword evidence="3" id="KW-0805">Transcription regulation</keyword>
<dbReference type="PANTHER" id="PTHR35807:SF1">
    <property type="entry name" value="TRANSCRIPTIONAL REGULATOR REDD"/>
    <property type="match status" value="1"/>
</dbReference>
<evidence type="ECO:0000313" key="9">
    <source>
        <dbReference type="EMBL" id="MFC5220328.1"/>
    </source>
</evidence>